<organism evidence="1 2">
    <name type="scientific">Blepharisma stoltei</name>
    <dbReference type="NCBI Taxonomy" id="1481888"/>
    <lineage>
        <taxon>Eukaryota</taxon>
        <taxon>Sar</taxon>
        <taxon>Alveolata</taxon>
        <taxon>Ciliophora</taxon>
        <taxon>Postciliodesmatophora</taxon>
        <taxon>Heterotrichea</taxon>
        <taxon>Heterotrichida</taxon>
        <taxon>Blepharismidae</taxon>
        <taxon>Blepharisma</taxon>
    </lineage>
</organism>
<evidence type="ECO:0000313" key="1">
    <source>
        <dbReference type="EMBL" id="CAG9316251.1"/>
    </source>
</evidence>
<name>A0AAU9IR86_9CILI</name>
<protein>
    <submittedName>
        <fullName evidence="1">Uncharacterized protein</fullName>
    </submittedName>
</protein>
<reference evidence="1" key="1">
    <citation type="submission" date="2021-09" db="EMBL/GenBank/DDBJ databases">
        <authorList>
            <consortium name="AG Swart"/>
            <person name="Singh M."/>
            <person name="Singh A."/>
            <person name="Seah K."/>
            <person name="Emmerich C."/>
        </authorList>
    </citation>
    <scope>NUCLEOTIDE SEQUENCE</scope>
    <source>
        <strain evidence="1">ATCC30299</strain>
    </source>
</reference>
<sequence length="250" mass="29600">MINQILRKIIASSRSESHCIQSEFNRIVKDLMINAFELALWALYLEKLPFRKLNKIEEELLIFSVFKAKSELVDDIQPYFPFLAQKRPEFKNKYLRWALANKKILVYTSNEINDKFKKLANTAYIDESFPDNININCIGDAYKELILTSSLTTFPNLIAYLNENEYARYKIKEYLASSMSSKRHKIQQDIEPNQYEEKYYFEIEGQVFVLEVIKQIKEEKEVLLFKIKGGRNKSVKSRNLIQSWLNIKKL</sequence>
<evidence type="ECO:0000313" key="2">
    <source>
        <dbReference type="Proteomes" id="UP001162131"/>
    </source>
</evidence>
<dbReference type="EMBL" id="CAJZBQ010000015">
    <property type="protein sequence ID" value="CAG9316251.1"/>
    <property type="molecule type" value="Genomic_DNA"/>
</dbReference>
<accession>A0AAU9IR86</accession>
<gene>
    <name evidence="1" type="ORF">BSTOLATCC_MIC15686</name>
</gene>
<comment type="caution">
    <text evidence="1">The sequence shown here is derived from an EMBL/GenBank/DDBJ whole genome shotgun (WGS) entry which is preliminary data.</text>
</comment>
<dbReference type="Proteomes" id="UP001162131">
    <property type="component" value="Unassembled WGS sequence"/>
</dbReference>
<dbReference type="AlphaFoldDB" id="A0AAU9IR86"/>
<proteinExistence type="predicted"/>
<keyword evidence="2" id="KW-1185">Reference proteome</keyword>